<comment type="similarity">
    <text evidence="2">Belongs to the FAD-binding monooxygenase family.</text>
</comment>
<dbReference type="STRING" id="52.CMC5_023800"/>
<evidence type="ECO:0000256" key="7">
    <source>
        <dbReference type="ARBA" id="ARBA00023033"/>
    </source>
</evidence>
<evidence type="ECO:0000256" key="5">
    <source>
        <dbReference type="ARBA" id="ARBA00022857"/>
    </source>
</evidence>
<evidence type="ECO:0000256" key="4">
    <source>
        <dbReference type="ARBA" id="ARBA00022827"/>
    </source>
</evidence>
<dbReference type="PANTHER" id="PTHR43098:SF4">
    <property type="entry name" value="BLR3857 PROTEIN"/>
    <property type="match status" value="1"/>
</dbReference>
<evidence type="ECO:0000313" key="9">
    <source>
        <dbReference type="Proteomes" id="UP000067626"/>
    </source>
</evidence>
<name>A0A0K1EC32_CHOCO</name>
<dbReference type="GO" id="GO:0004497">
    <property type="term" value="F:monooxygenase activity"/>
    <property type="evidence" value="ECO:0007669"/>
    <property type="project" value="UniProtKB-KW"/>
</dbReference>
<evidence type="ECO:0000313" key="8">
    <source>
        <dbReference type="EMBL" id="AKT38237.1"/>
    </source>
</evidence>
<dbReference type="InterPro" id="IPR036188">
    <property type="entry name" value="FAD/NAD-bd_sf"/>
</dbReference>
<evidence type="ECO:0000256" key="1">
    <source>
        <dbReference type="ARBA" id="ARBA00001974"/>
    </source>
</evidence>
<sequence>MYTAVYIACDPRIEKGCVPMSFDKEGATFSPEALKEKYRLEREKRLRPDGNRQYLELRGVFADFDEDPYVEPGFSREAITEETDVLIVGGGFGGMLAAVRLRQAGVDRFRIVEKGGDFGGTWYWNRYPGAACDVESYIYLPLLEETGYMPTEKYAKAPEIFAHCQRIGRQFDLYKAALFQTQVEGMAWDEDANRWIVTTSRGDRLAARFVIIAGGVLHKAKLPGIPGIETFKGHCFHTSRWDYAYTGGSPGGRLSRLADKRVGIIGTGATAVQAIPHLGASAKQLYVFQRTPSGIGARNNRPTDEAWVKTLQPGWQRERIDNFTAIVSGQTLEVDLVGDGWTYIFQGDEMKRATTPEEAAELRQLVDYRKMEEIRERVDQIVEDPATAEALKPYYNQLCKRPCFHDEYLDTFNRPNVQLVDTDGKGVERITPTGVVVQGKEYEVDCLIYASGFDVGSEYTHRLGFDILGCGGKSLRDSWADGASTFHGMHSRGYPNLLMISTTQSGWAINLVHVLDALSEHSAYVIARCLEQGIVKIEPTEEAQQQWWEVILGHLKKQATFGGTECTPGYYNNEGVSAGPSAIRRAAFGGGTLEFIEILRTWRNDGSFAGLDVTLEGKPSSP</sequence>
<dbReference type="PANTHER" id="PTHR43098">
    <property type="entry name" value="L-ORNITHINE N(5)-MONOOXYGENASE-RELATED"/>
    <property type="match status" value="1"/>
</dbReference>
<gene>
    <name evidence="8" type="ORF">CMC5_023800</name>
</gene>
<keyword evidence="6" id="KW-0560">Oxidoreductase</keyword>
<keyword evidence="7 8" id="KW-0503">Monooxygenase</keyword>
<dbReference type="EMBL" id="CP012159">
    <property type="protein sequence ID" value="AKT38237.1"/>
    <property type="molecule type" value="Genomic_DNA"/>
</dbReference>
<evidence type="ECO:0000256" key="6">
    <source>
        <dbReference type="ARBA" id="ARBA00023002"/>
    </source>
</evidence>
<dbReference type="PATRIC" id="fig|52.7.peg.2588"/>
<keyword evidence="4" id="KW-0274">FAD</keyword>
<keyword evidence="3" id="KW-0285">Flavoprotein</keyword>
<dbReference type="Proteomes" id="UP000067626">
    <property type="component" value="Chromosome"/>
</dbReference>
<dbReference type="Pfam" id="PF13738">
    <property type="entry name" value="Pyr_redox_3"/>
    <property type="match status" value="1"/>
</dbReference>
<dbReference type="KEGG" id="ccro:CMC5_023800"/>
<reference evidence="8 9" key="1">
    <citation type="submission" date="2015-07" db="EMBL/GenBank/DDBJ databases">
        <title>Genome analysis of myxobacterium Chondromyces crocatus Cm c5 reveals a high potential for natural compound synthesis and the genetic basis for the loss of fruiting body formation.</title>
        <authorList>
            <person name="Zaburannyi N."/>
            <person name="Bunk B."/>
            <person name="Maier J."/>
            <person name="Overmann J."/>
            <person name="Mueller R."/>
        </authorList>
    </citation>
    <scope>NUCLEOTIDE SEQUENCE [LARGE SCALE GENOMIC DNA]</scope>
    <source>
        <strain evidence="8 9">Cm c5</strain>
    </source>
</reference>
<dbReference type="SUPFAM" id="SSF51905">
    <property type="entry name" value="FAD/NAD(P)-binding domain"/>
    <property type="match status" value="1"/>
</dbReference>
<keyword evidence="9" id="KW-1185">Reference proteome</keyword>
<evidence type="ECO:0000256" key="3">
    <source>
        <dbReference type="ARBA" id="ARBA00022630"/>
    </source>
</evidence>
<proteinExistence type="inferred from homology"/>
<dbReference type="PRINTS" id="PR00411">
    <property type="entry name" value="PNDRDTASEI"/>
</dbReference>
<organism evidence="8 9">
    <name type="scientific">Chondromyces crocatus</name>
    <dbReference type="NCBI Taxonomy" id="52"/>
    <lineage>
        <taxon>Bacteria</taxon>
        <taxon>Pseudomonadati</taxon>
        <taxon>Myxococcota</taxon>
        <taxon>Polyangia</taxon>
        <taxon>Polyangiales</taxon>
        <taxon>Polyangiaceae</taxon>
        <taxon>Chondromyces</taxon>
    </lineage>
</organism>
<dbReference type="FunFam" id="3.50.50.60:FF:000341">
    <property type="entry name" value="Baeyer-Villiger monooxygenase"/>
    <property type="match status" value="1"/>
</dbReference>
<accession>A0A0K1EC32</accession>
<comment type="cofactor">
    <cofactor evidence="1">
        <name>FAD</name>
        <dbReference type="ChEBI" id="CHEBI:57692"/>
    </cofactor>
</comment>
<keyword evidence="5" id="KW-0521">NADP</keyword>
<evidence type="ECO:0000256" key="2">
    <source>
        <dbReference type="ARBA" id="ARBA00010139"/>
    </source>
</evidence>
<dbReference type="InterPro" id="IPR050775">
    <property type="entry name" value="FAD-binding_Monooxygenases"/>
</dbReference>
<protein>
    <submittedName>
        <fullName evidence="8">Monooxygenase</fullName>
    </submittedName>
</protein>
<dbReference type="AlphaFoldDB" id="A0A0K1EC32"/>
<dbReference type="Gene3D" id="3.50.50.60">
    <property type="entry name" value="FAD/NAD(P)-binding domain"/>
    <property type="match status" value="2"/>
</dbReference>